<keyword evidence="1" id="KW-0808">Transferase</keyword>
<dbReference type="InterPro" id="IPR023606">
    <property type="entry name" value="CoA-Trfase_III_dom_1_sf"/>
</dbReference>
<evidence type="ECO:0000313" key="2">
    <source>
        <dbReference type="Proteomes" id="UP000183417"/>
    </source>
</evidence>
<name>A0A1H3K8C2_9BURK</name>
<dbReference type="PANTHER" id="PTHR48228:SF4">
    <property type="entry name" value="BLR3030 PROTEIN"/>
    <property type="match status" value="1"/>
</dbReference>
<dbReference type="InterPro" id="IPR003673">
    <property type="entry name" value="CoA-Trfase_fam_III"/>
</dbReference>
<proteinExistence type="predicted"/>
<reference evidence="1 2" key="1">
    <citation type="submission" date="2016-10" db="EMBL/GenBank/DDBJ databases">
        <authorList>
            <person name="de Groot N.N."/>
        </authorList>
    </citation>
    <scope>NUCLEOTIDE SEQUENCE [LARGE SCALE GENOMIC DNA]</scope>
    <source>
        <strain evidence="1 2">LMG 24775</strain>
    </source>
</reference>
<dbReference type="PANTHER" id="PTHR48228">
    <property type="entry name" value="SUCCINYL-COA--D-CITRAMALATE COA-TRANSFERASE"/>
    <property type="match status" value="1"/>
</dbReference>
<sequence>MSRIPFPCAFDHCTGQIWEALDGDPAALQRLEQRGRGSLASVFPVSDLAAASLGVAGLCLSELIAQLDAAAPRVVVDRRLASLWFGHSLHPQGWEMPALWDSVAGDYRTADGWIRLHTNAPHHRAAALAVLDAPAEREAVAAAVERWAAQELESAVVAQGGCAAAMRGLSEWAAHPQGRAVQREPLLAWQMHPHPHPQSSRHAGAWQPSARRPLQGLRVLDLTRILAGPAATRWLAGHGAEVLRIDPPGWEEPGTVPEVTLGKRCARLDLRAPQHRAVFEQLLAGADVLVHGYRDGALEGLGFGAVWCRQVNPSLIDVSLNAYGWSGPWQQRRGFDSLVQMSAGIADAGMHRLGRDRPMPLPLQALDHATGYLMAAAVVMALVRRSQGLGGSTVRASLARTAHLLAGQGVGDPDPCTLAPVDGCADFGAAVEATSWGPARRLRAPVEVAGAPMHWERAACALGTAAAAW</sequence>
<dbReference type="Gene3D" id="3.40.50.10540">
    <property type="entry name" value="Crotonobetainyl-coa:carnitine coa-transferase, domain 1"/>
    <property type="match status" value="1"/>
</dbReference>
<evidence type="ECO:0000313" key="1">
    <source>
        <dbReference type="EMBL" id="SDY48025.1"/>
    </source>
</evidence>
<accession>A0A1H3K8C2</accession>
<dbReference type="InterPro" id="IPR050509">
    <property type="entry name" value="CoA-transferase_III"/>
</dbReference>
<gene>
    <name evidence="1" type="ORF">SAMN05421547_10569</name>
</gene>
<dbReference type="GeneID" id="94691122"/>
<dbReference type="SUPFAM" id="SSF89796">
    <property type="entry name" value="CoA-transferase family III (CaiB/BaiF)"/>
    <property type="match status" value="2"/>
</dbReference>
<dbReference type="AlphaFoldDB" id="A0A1H3K8C2"/>
<protein>
    <submittedName>
        <fullName evidence="1">CoA-transferase family III</fullName>
    </submittedName>
</protein>
<dbReference type="Proteomes" id="UP000183417">
    <property type="component" value="Unassembled WGS sequence"/>
</dbReference>
<organism evidence="1 2">
    <name type="scientific">Delftia lacustris</name>
    <dbReference type="NCBI Taxonomy" id="558537"/>
    <lineage>
        <taxon>Bacteria</taxon>
        <taxon>Pseudomonadati</taxon>
        <taxon>Pseudomonadota</taxon>
        <taxon>Betaproteobacteria</taxon>
        <taxon>Burkholderiales</taxon>
        <taxon>Comamonadaceae</taxon>
        <taxon>Delftia</taxon>
    </lineage>
</organism>
<dbReference type="GO" id="GO:0016740">
    <property type="term" value="F:transferase activity"/>
    <property type="evidence" value="ECO:0007669"/>
    <property type="project" value="UniProtKB-KW"/>
</dbReference>
<dbReference type="EMBL" id="FNPE01000005">
    <property type="protein sequence ID" value="SDY48025.1"/>
    <property type="molecule type" value="Genomic_DNA"/>
</dbReference>
<dbReference type="Pfam" id="PF02515">
    <property type="entry name" value="CoA_transf_3"/>
    <property type="match status" value="1"/>
</dbReference>
<dbReference type="RefSeq" id="WP_074921383.1">
    <property type="nucleotide sequence ID" value="NZ_CP141274.1"/>
</dbReference>